<reference evidence="2" key="2">
    <citation type="submission" date="2017-12" db="EMBL/GenBank/DDBJ databases">
        <title>Genome sequence of the Bar-tailed Godwit (Limosa lapponica baueri).</title>
        <authorList>
            <person name="Lima N.C.B."/>
            <person name="Parody-Merino A.M."/>
            <person name="Battley P.F."/>
            <person name="Fidler A.E."/>
            <person name="Prosdocimi F."/>
        </authorList>
    </citation>
    <scope>NUCLEOTIDE SEQUENCE [LARGE SCALE GENOMIC DNA]</scope>
</reference>
<reference evidence="2" key="1">
    <citation type="submission" date="2017-11" db="EMBL/GenBank/DDBJ databases">
        <authorList>
            <person name="Lima N.C."/>
            <person name="Parody-Merino A.M."/>
            <person name="Battley P.F."/>
            <person name="Fidler A.E."/>
            <person name="Prosdocimi F."/>
        </authorList>
    </citation>
    <scope>NUCLEOTIDE SEQUENCE [LARGE SCALE GENOMIC DNA]</scope>
</reference>
<evidence type="ECO:0000313" key="1">
    <source>
        <dbReference type="EMBL" id="PKU39124.1"/>
    </source>
</evidence>
<gene>
    <name evidence="1" type="ORF">llap_10571</name>
</gene>
<organism evidence="1 2">
    <name type="scientific">Limosa lapponica baueri</name>
    <dbReference type="NCBI Taxonomy" id="1758121"/>
    <lineage>
        <taxon>Eukaryota</taxon>
        <taxon>Metazoa</taxon>
        <taxon>Chordata</taxon>
        <taxon>Craniata</taxon>
        <taxon>Vertebrata</taxon>
        <taxon>Euteleostomi</taxon>
        <taxon>Archelosauria</taxon>
        <taxon>Archosauria</taxon>
        <taxon>Dinosauria</taxon>
        <taxon>Saurischia</taxon>
        <taxon>Theropoda</taxon>
        <taxon>Coelurosauria</taxon>
        <taxon>Aves</taxon>
        <taxon>Neognathae</taxon>
        <taxon>Neoaves</taxon>
        <taxon>Charadriiformes</taxon>
        <taxon>Scolopacidae</taxon>
        <taxon>Limosa</taxon>
    </lineage>
</organism>
<protein>
    <submittedName>
        <fullName evidence="1">Uncharacterized protein</fullName>
    </submittedName>
</protein>
<dbReference type="Proteomes" id="UP000233556">
    <property type="component" value="Unassembled WGS sequence"/>
</dbReference>
<evidence type="ECO:0000313" key="2">
    <source>
        <dbReference type="Proteomes" id="UP000233556"/>
    </source>
</evidence>
<keyword evidence="2" id="KW-1185">Reference proteome</keyword>
<sequence>MLWLLFLNISEVKREQPVRKLHTLRVRRSFPEEEKDIYSGGWISSESSPTMPDLVHWMRKHRAGGEIRAVVLHCGPDQKHPGLERWKTPQAHEAQTWQWAQEAEKGVVEDVKKFVLRTNITNPFRLSLPAISYRFPATVVCLLWTVSKCSYRLGDQHPKLDNMFQLRS</sequence>
<proteinExistence type="predicted"/>
<dbReference type="EMBL" id="KZ506567">
    <property type="protein sequence ID" value="PKU39124.1"/>
    <property type="molecule type" value="Genomic_DNA"/>
</dbReference>
<name>A0A2I0TZ72_LIMLA</name>
<accession>A0A2I0TZ72</accession>
<dbReference type="AlphaFoldDB" id="A0A2I0TZ72"/>